<organism evidence="3">
    <name type="scientific">metagenome</name>
    <dbReference type="NCBI Taxonomy" id="256318"/>
    <lineage>
        <taxon>unclassified sequences</taxon>
        <taxon>metagenomes</taxon>
    </lineage>
</organism>
<dbReference type="Pfam" id="PF18317">
    <property type="entry name" value="SDH_C"/>
    <property type="match status" value="1"/>
</dbReference>
<gene>
    <name evidence="3" type="ORF">NOCA150148</name>
</gene>
<dbReference type="SUPFAM" id="SSF53223">
    <property type="entry name" value="Aminoacid dehydrogenase-like, N-terminal domain"/>
    <property type="match status" value="1"/>
</dbReference>
<proteinExistence type="predicted"/>
<sequence>MTTGSAAAGTPARRCGVLGDPVAHSLSPVLHRAGYAAVGLDWSYDAHRVPAGGLAGFLEGLDASWRGLSLTMPLKREAFDLADRLTERARRAGGVNTLVIEDDGTRTGDNTDLPGAAAAIRERTSAPLASAVVLGGGATATSVGLAVADLGVRTIAVAVRDESRASETLAALRGHPSAPDVRVTSLGDGQWSTDPGPGAGASTVDVVVSTIPAAAQSSDLVSRCAGVPVVFEALYDPWPTPLAAAALASGRVVVSGMDLLVHQAALQFELFTGQPAPVDAMRIAGERALAARNPA</sequence>
<protein>
    <submittedName>
        <fullName evidence="3">Shikimate dehydrogenase</fullName>
        <ecNumber evidence="3">1.1.1.25</ecNumber>
    </submittedName>
</protein>
<dbReference type="InterPro" id="IPR041121">
    <property type="entry name" value="SDH_C"/>
</dbReference>
<evidence type="ECO:0000259" key="2">
    <source>
        <dbReference type="Pfam" id="PF18317"/>
    </source>
</evidence>
<dbReference type="Pfam" id="PF08501">
    <property type="entry name" value="Shikimate_dh_N"/>
    <property type="match status" value="1"/>
</dbReference>
<dbReference type="PANTHER" id="PTHR21089">
    <property type="entry name" value="SHIKIMATE DEHYDROGENASE"/>
    <property type="match status" value="1"/>
</dbReference>
<evidence type="ECO:0000313" key="3">
    <source>
        <dbReference type="EMBL" id="CUR61848.1"/>
    </source>
</evidence>
<dbReference type="EMBL" id="CZKB01000025">
    <property type="protein sequence ID" value="CUR61848.1"/>
    <property type="molecule type" value="Genomic_DNA"/>
</dbReference>
<dbReference type="InterPro" id="IPR013708">
    <property type="entry name" value="Shikimate_DH-bd_N"/>
</dbReference>
<dbReference type="InterPro" id="IPR022893">
    <property type="entry name" value="Shikimate_DH_fam"/>
</dbReference>
<dbReference type="GO" id="GO:0005829">
    <property type="term" value="C:cytosol"/>
    <property type="evidence" value="ECO:0007669"/>
    <property type="project" value="TreeGrafter"/>
</dbReference>
<dbReference type="Gene3D" id="3.40.50.720">
    <property type="entry name" value="NAD(P)-binding Rossmann-like Domain"/>
    <property type="match status" value="1"/>
</dbReference>
<dbReference type="GO" id="GO:0050661">
    <property type="term" value="F:NADP binding"/>
    <property type="evidence" value="ECO:0007669"/>
    <property type="project" value="TreeGrafter"/>
</dbReference>
<reference evidence="3" key="1">
    <citation type="submission" date="2015-08" db="EMBL/GenBank/DDBJ databases">
        <authorList>
            <person name="Babu N.S."/>
            <person name="Beckwith C.J."/>
            <person name="Beseler K.G."/>
            <person name="Brison A."/>
            <person name="Carone J.V."/>
            <person name="Caskin T.P."/>
            <person name="Diamond M."/>
            <person name="Durham M.E."/>
            <person name="Foxe J.M."/>
            <person name="Go M."/>
            <person name="Henderson B.A."/>
            <person name="Jones I.B."/>
            <person name="McGettigan J.A."/>
            <person name="Micheletti S.J."/>
            <person name="Nasrallah M.E."/>
            <person name="Ortiz D."/>
            <person name="Piller C.R."/>
            <person name="Privatt S.R."/>
            <person name="Schneider S.L."/>
            <person name="Sharp S."/>
            <person name="Smith T.C."/>
            <person name="Stanton J.D."/>
            <person name="Ullery H.E."/>
            <person name="Wilson R.J."/>
            <person name="Serrano M.G."/>
            <person name="Buck G."/>
            <person name="Lee V."/>
            <person name="Wang Y."/>
            <person name="Carvalho R."/>
            <person name="Voegtly L."/>
            <person name="Shi R."/>
            <person name="Duckworth R."/>
            <person name="Johnson A."/>
            <person name="Loviza R."/>
            <person name="Walstead R."/>
            <person name="Shah Z."/>
            <person name="Kiflezghi M."/>
            <person name="Wade K."/>
            <person name="Ball S.L."/>
            <person name="Bradley K.W."/>
            <person name="Asai D.J."/>
            <person name="Bowman C.A."/>
            <person name="Russell D.A."/>
            <person name="Pope W.H."/>
            <person name="Jacobs-Sera D."/>
            <person name="Hendrix R.W."/>
            <person name="Hatfull G.F."/>
        </authorList>
    </citation>
    <scope>NUCLEOTIDE SEQUENCE</scope>
</reference>
<dbReference type="InterPro" id="IPR046346">
    <property type="entry name" value="Aminoacid_DH-like_N_sf"/>
</dbReference>
<feature type="domain" description="Shikimate dehydrogenase substrate binding N-terminal" evidence="1">
    <location>
        <begin position="17"/>
        <end position="98"/>
    </location>
</feature>
<dbReference type="InterPro" id="IPR036291">
    <property type="entry name" value="NAD(P)-bd_dom_sf"/>
</dbReference>
<dbReference type="SUPFAM" id="SSF51735">
    <property type="entry name" value="NAD(P)-binding Rossmann-fold domains"/>
    <property type="match status" value="1"/>
</dbReference>
<accession>A0A2P2CIM0</accession>
<dbReference type="NCBIfam" id="NF001311">
    <property type="entry name" value="PRK00258.1-3"/>
    <property type="match status" value="1"/>
</dbReference>
<dbReference type="GO" id="GO:0019632">
    <property type="term" value="P:shikimate metabolic process"/>
    <property type="evidence" value="ECO:0007669"/>
    <property type="project" value="TreeGrafter"/>
</dbReference>
<dbReference type="GO" id="GO:0009423">
    <property type="term" value="P:chorismate biosynthetic process"/>
    <property type="evidence" value="ECO:0007669"/>
    <property type="project" value="TreeGrafter"/>
</dbReference>
<evidence type="ECO:0000259" key="1">
    <source>
        <dbReference type="Pfam" id="PF08501"/>
    </source>
</evidence>
<dbReference type="PANTHER" id="PTHR21089:SF1">
    <property type="entry name" value="BIFUNCTIONAL 3-DEHYDROQUINATE DEHYDRATASE_SHIKIMATE DEHYDROGENASE, CHLOROPLASTIC"/>
    <property type="match status" value="1"/>
</dbReference>
<keyword evidence="3" id="KW-0560">Oxidoreductase</keyword>
<name>A0A2P2CIM0_9ZZZZ</name>
<dbReference type="EC" id="1.1.1.25" evidence="3"/>
<dbReference type="AlphaFoldDB" id="A0A2P2CIM0"/>
<dbReference type="GO" id="GO:0004764">
    <property type="term" value="F:shikimate 3-dehydrogenase (NADP+) activity"/>
    <property type="evidence" value="ECO:0007669"/>
    <property type="project" value="UniProtKB-EC"/>
</dbReference>
<dbReference type="Gene3D" id="3.40.50.10860">
    <property type="entry name" value="Leucine Dehydrogenase, chain A, domain 1"/>
    <property type="match status" value="1"/>
</dbReference>
<feature type="domain" description="SDH C-terminal" evidence="2">
    <location>
        <begin position="256"/>
        <end position="282"/>
    </location>
</feature>